<name>A0A931GVH4_9BACT</name>
<accession>A0A931GVH4</accession>
<sequence>MKNISNVMLLAVALTITSTSCKKSIEEPSEAVATVTSDAALAQNTVDLTSGDNAMLHGLQGYQTTNYNQFPSFQSTVWTYLGTPAPRRSLLKFDFTNLNPLITASTLVSAKLYLYQYDELNNSGNYYSIAQVNNSSEIRRVKTAWTPSTVNWQTQPLTYPGLPTLARNAVAVPAITTPFAGNQDNPVINVTQMVKQMLAGGAPYSNNHGFEIIFPNETQFYKGRTFGSFASPAGYKPVLRLTWQ</sequence>
<dbReference type="Proteomes" id="UP000628448">
    <property type="component" value="Unassembled WGS sequence"/>
</dbReference>
<proteinExistence type="predicted"/>
<dbReference type="PROSITE" id="PS51257">
    <property type="entry name" value="PROKAR_LIPOPROTEIN"/>
    <property type="match status" value="1"/>
</dbReference>
<gene>
    <name evidence="1" type="ORF">I5907_09110</name>
</gene>
<evidence type="ECO:0000313" key="2">
    <source>
        <dbReference type="Proteomes" id="UP000628448"/>
    </source>
</evidence>
<protein>
    <submittedName>
        <fullName evidence="1">DNRLRE domain-containing protein</fullName>
    </submittedName>
</protein>
<keyword evidence="2" id="KW-1185">Reference proteome</keyword>
<dbReference type="NCBIfam" id="NF033679">
    <property type="entry name" value="DNRLRE_dom"/>
    <property type="match status" value="1"/>
</dbReference>
<dbReference type="RefSeq" id="WP_196990402.1">
    <property type="nucleotide sequence ID" value="NZ_JADWYR010000001.1"/>
</dbReference>
<reference evidence="1" key="1">
    <citation type="submission" date="2020-11" db="EMBL/GenBank/DDBJ databases">
        <title>Bacterial whole genome sequence for Panacibacter sp. DH6.</title>
        <authorList>
            <person name="Le V."/>
            <person name="Ko S."/>
            <person name="Ahn C.-Y."/>
            <person name="Oh H.-M."/>
        </authorList>
    </citation>
    <scope>NUCLEOTIDE SEQUENCE</scope>
    <source>
        <strain evidence="1">DH6</strain>
    </source>
</reference>
<dbReference type="EMBL" id="JADWYR010000001">
    <property type="protein sequence ID" value="MBG9376390.1"/>
    <property type="molecule type" value="Genomic_DNA"/>
</dbReference>
<dbReference type="AlphaFoldDB" id="A0A931GVH4"/>
<evidence type="ECO:0000313" key="1">
    <source>
        <dbReference type="EMBL" id="MBG9376390.1"/>
    </source>
</evidence>
<comment type="caution">
    <text evidence="1">The sequence shown here is derived from an EMBL/GenBank/DDBJ whole genome shotgun (WGS) entry which is preliminary data.</text>
</comment>
<organism evidence="1 2">
    <name type="scientific">Panacibacter microcysteis</name>
    <dbReference type="NCBI Taxonomy" id="2793269"/>
    <lineage>
        <taxon>Bacteria</taxon>
        <taxon>Pseudomonadati</taxon>
        <taxon>Bacteroidota</taxon>
        <taxon>Chitinophagia</taxon>
        <taxon>Chitinophagales</taxon>
        <taxon>Chitinophagaceae</taxon>
        <taxon>Panacibacter</taxon>
    </lineage>
</organism>